<proteinExistence type="predicted"/>
<gene>
    <name evidence="2" type="ORF">BEL05_02050</name>
</gene>
<evidence type="ECO:0000256" key="1">
    <source>
        <dbReference type="SAM" id="SignalP"/>
    </source>
</evidence>
<name>A0A1E5IWS8_SHECO</name>
<sequence>MKITQLFASLLLAGLSTTAFASTEQSPFAASIIAGLESYPDSAFSSMSRGGGISLIWDDLRYNNSYQLDQNYFRVRGTYYYERDSEKYDEDRFRNSADLKFNYQRPFTSFGQDNEYLLSIHARYEGHYNSQQLEEFEQLAVAGLSLDRRFGQTNFYDVGLILGLAYSEEEKDDDWPREEMGQGEEMLGRQGMGYFFEWKNSYTFGHTGVQLIANYSRYDGRWAYDADKFYTMDRVTFGVVTPLANENNLLHFTSQYISRDYEVDLLGFEDTLYRVAMEYVHYF</sequence>
<dbReference type="Proteomes" id="UP000095230">
    <property type="component" value="Unassembled WGS sequence"/>
</dbReference>
<feature type="chain" id="PRO_5009179287" evidence="1">
    <location>
        <begin position="22"/>
        <end position="283"/>
    </location>
</feature>
<reference evidence="2 3" key="1">
    <citation type="submission" date="2016-07" db="EMBL/GenBank/DDBJ databases">
        <title>Whole-genome of two Shewanella species isolated from a digestive organ of sea cucumber Apostichopus japonicus Selenka 1867.</title>
        <authorList>
            <person name="Hong H.-H."/>
            <person name="Choi H."/>
            <person name="Cheon S."/>
            <person name="Oh J.-S."/>
            <person name="Lee H.-G."/>
            <person name="Park C."/>
        </authorList>
    </citation>
    <scope>NUCLEOTIDE SEQUENCE [LARGE SCALE GENOMIC DNA]</scope>
    <source>
        <strain evidence="2 3">CSB03KR</strain>
    </source>
</reference>
<dbReference type="OrthoDB" id="6254720at2"/>
<comment type="caution">
    <text evidence="2">The sequence shown here is derived from an EMBL/GenBank/DDBJ whole genome shotgun (WGS) entry which is preliminary data.</text>
</comment>
<dbReference type="RefSeq" id="WP_069670630.1">
    <property type="nucleotide sequence ID" value="NZ_MCBT01000015.1"/>
</dbReference>
<organism evidence="2 3">
    <name type="scientific">Shewanella colwelliana</name>
    <name type="common">Alteromonas colwelliana</name>
    <dbReference type="NCBI Taxonomy" id="23"/>
    <lineage>
        <taxon>Bacteria</taxon>
        <taxon>Pseudomonadati</taxon>
        <taxon>Pseudomonadota</taxon>
        <taxon>Gammaproteobacteria</taxon>
        <taxon>Alteromonadales</taxon>
        <taxon>Shewanellaceae</taxon>
        <taxon>Shewanella</taxon>
    </lineage>
</organism>
<evidence type="ECO:0000313" key="2">
    <source>
        <dbReference type="EMBL" id="OEG74857.1"/>
    </source>
</evidence>
<dbReference type="AlphaFoldDB" id="A0A1E5IWS8"/>
<feature type="signal peptide" evidence="1">
    <location>
        <begin position="1"/>
        <end position="21"/>
    </location>
</feature>
<protein>
    <submittedName>
        <fullName evidence="2">Uncharacterized protein</fullName>
    </submittedName>
</protein>
<dbReference type="EMBL" id="MCBT01000015">
    <property type="protein sequence ID" value="OEG74857.1"/>
    <property type="molecule type" value="Genomic_DNA"/>
</dbReference>
<keyword evidence="1" id="KW-0732">Signal</keyword>
<evidence type="ECO:0000313" key="3">
    <source>
        <dbReference type="Proteomes" id="UP000095230"/>
    </source>
</evidence>
<accession>A0A1E5IWS8</accession>